<reference evidence="3 4" key="1">
    <citation type="submission" date="2015-06" db="EMBL/GenBank/DDBJ databases">
        <title>Genome sequencing of Cronobacter sp. strain DJ34 isolated from petroleum contaminated sludge of Duliajan Oil Fields, Assam, India.</title>
        <authorList>
            <person name="Pal S."/>
            <person name="Banerjee T.D."/>
            <person name="Roy A."/>
            <person name="Sar P."/>
            <person name="Kazy S.K."/>
        </authorList>
    </citation>
    <scope>NUCLEOTIDE SEQUENCE [LARGE SCALE GENOMIC DNA]</scope>
    <source>
        <strain evidence="3 4">DJ34</strain>
    </source>
</reference>
<protein>
    <submittedName>
        <fullName evidence="3">Glycosyl transferase family 1</fullName>
    </submittedName>
</protein>
<evidence type="ECO:0000313" key="3">
    <source>
        <dbReference type="EMBL" id="KMV34271.1"/>
    </source>
</evidence>
<evidence type="ECO:0000313" key="4">
    <source>
        <dbReference type="Proteomes" id="UP000037315"/>
    </source>
</evidence>
<dbReference type="PANTHER" id="PTHR45947:SF3">
    <property type="entry name" value="SULFOQUINOVOSYL TRANSFERASE SQD2"/>
    <property type="match status" value="1"/>
</dbReference>
<dbReference type="EMBL" id="LFEJ01000015">
    <property type="protein sequence ID" value="KMV34271.1"/>
    <property type="molecule type" value="Genomic_DNA"/>
</dbReference>
<feature type="domain" description="Glycosyl transferase family 1" evidence="1">
    <location>
        <begin position="180"/>
        <end position="340"/>
    </location>
</feature>
<dbReference type="Pfam" id="PF00534">
    <property type="entry name" value="Glycos_transf_1"/>
    <property type="match status" value="1"/>
</dbReference>
<dbReference type="Gene3D" id="3.40.50.2000">
    <property type="entry name" value="Glycogen Phosphorylase B"/>
    <property type="match status" value="2"/>
</dbReference>
<dbReference type="SUPFAM" id="SSF53756">
    <property type="entry name" value="UDP-Glycosyltransferase/glycogen phosphorylase"/>
    <property type="match status" value="1"/>
</dbReference>
<sequence>MKKKVLFVITGLGLGGAEKQLCLLADKLVQRNYDVAIVALNGEIEVTPKSNEVKLINLRMQKNPLGLLNAVLRLAKIIKDFKPQIVHGHMFHANIIARLARLVAPGNYKLVCTAHSKNEGGKVRMLAYRVTDCLCDITTNVSDEALTDFIKKNAFRKYKSRVVYNGIDTDLFKYDENLRNELRKQLNINDNCFLILAVGRLTEAKDYPNLLSAMQKLPDNYKLVIIGEGEARHQVERNIIDLQLQSAVMLLGRIMDVARYYSACDIYVSSSQWEGFGLVVAEAMSCERLVVATNAGGVAEVVGDKRFIVPISDANALASKIIEVTNSDANTKTKIMQRNRNHIVDTFSIDSIVNNWLDIYSLKQV</sequence>
<dbReference type="InterPro" id="IPR050194">
    <property type="entry name" value="Glycosyltransferase_grp1"/>
</dbReference>
<organism evidence="3 4">
    <name type="scientific">Franconibacter pulveris</name>
    <dbReference type="NCBI Taxonomy" id="435910"/>
    <lineage>
        <taxon>Bacteria</taxon>
        <taxon>Pseudomonadati</taxon>
        <taxon>Pseudomonadota</taxon>
        <taxon>Gammaproteobacteria</taxon>
        <taxon>Enterobacterales</taxon>
        <taxon>Enterobacteriaceae</taxon>
        <taxon>Franconibacter</taxon>
    </lineage>
</organism>
<proteinExistence type="predicted"/>
<evidence type="ECO:0000259" key="1">
    <source>
        <dbReference type="Pfam" id="PF00534"/>
    </source>
</evidence>
<dbReference type="AlphaFoldDB" id="A0A0J8VMD3"/>
<dbReference type="Pfam" id="PF13439">
    <property type="entry name" value="Glyco_transf_4"/>
    <property type="match status" value="1"/>
</dbReference>
<dbReference type="InterPro" id="IPR001296">
    <property type="entry name" value="Glyco_trans_1"/>
</dbReference>
<dbReference type="PANTHER" id="PTHR45947">
    <property type="entry name" value="SULFOQUINOVOSYL TRANSFERASE SQD2"/>
    <property type="match status" value="1"/>
</dbReference>
<dbReference type="PATRIC" id="fig|1656095.3.peg.2631"/>
<accession>A0A0J8VMD3</accession>
<evidence type="ECO:0000259" key="2">
    <source>
        <dbReference type="Pfam" id="PF13439"/>
    </source>
</evidence>
<keyword evidence="4" id="KW-1185">Reference proteome</keyword>
<dbReference type="Proteomes" id="UP000037315">
    <property type="component" value="Unassembled WGS sequence"/>
</dbReference>
<dbReference type="GO" id="GO:0016757">
    <property type="term" value="F:glycosyltransferase activity"/>
    <property type="evidence" value="ECO:0007669"/>
    <property type="project" value="InterPro"/>
</dbReference>
<dbReference type="InterPro" id="IPR028098">
    <property type="entry name" value="Glyco_trans_4-like_N"/>
</dbReference>
<dbReference type="STRING" id="1121863.GCA_000621185_03092"/>
<dbReference type="RefSeq" id="WP_048888088.1">
    <property type="nucleotide sequence ID" value="NZ_LFEJ01000015.1"/>
</dbReference>
<feature type="domain" description="Glycosyltransferase subfamily 4-like N-terminal" evidence="2">
    <location>
        <begin position="15"/>
        <end position="170"/>
    </location>
</feature>
<gene>
    <name evidence="3" type="ORF">ACH50_12760</name>
</gene>
<name>A0A0J8VMD3_9ENTR</name>
<comment type="caution">
    <text evidence="3">The sequence shown here is derived from an EMBL/GenBank/DDBJ whole genome shotgun (WGS) entry which is preliminary data.</text>
</comment>
<keyword evidence="3" id="KW-0808">Transferase</keyword>
<dbReference type="OrthoDB" id="9804196at2"/>